<evidence type="ECO:0008006" key="3">
    <source>
        <dbReference type="Google" id="ProtNLM"/>
    </source>
</evidence>
<sequence>MEIPKGGIRLHRSNFNAIGQQILPMLDSGETYRLIIKPWREKRSLNQNALSHMWYSEISDWLIRRGKDFASPEWVKDAMKHTYLGYVEREMVDVVTGESTVIRSLRHTSDLDTGDMHFYLTQVEGWALNLGCKLTVPADSEYMKLKEKQNG</sequence>
<dbReference type="AlphaFoldDB" id="A0A3N4PGW1"/>
<reference evidence="1 2" key="1">
    <citation type="submission" date="2018-11" db="EMBL/GenBank/DDBJ databases">
        <title>Whole genome sequencing of Pantoea sp. RIT388.</title>
        <authorList>
            <person name="Gan H.M."/>
            <person name="Hudson A.O."/>
        </authorList>
    </citation>
    <scope>NUCLEOTIDE SEQUENCE [LARGE SCALE GENOMIC DNA]</scope>
    <source>
        <strain evidence="1 2">RIT388</strain>
    </source>
</reference>
<protein>
    <recommendedName>
        <fullName evidence="3">DNA base-flipping protein YbcN</fullName>
    </recommendedName>
</protein>
<dbReference type="InterPro" id="IPR036619">
    <property type="entry name" value="NinB_sf"/>
</dbReference>
<keyword evidence="2" id="KW-1185">Reference proteome</keyword>
<dbReference type="Gene3D" id="1.10.3790.10">
    <property type="entry name" value="NinB"/>
    <property type="match status" value="1"/>
</dbReference>
<dbReference type="NCBIfam" id="NF007281">
    <property type="entry name" value="PRK09741.1"/>
    <property type="match status" value="1"/>
</dbReference>
<evidence type="ECO:0000313" key="2">
    <source>
        <dbReference type="Proteomes" id="UP000281332"/>
    </source>
</evidence>
<dbReference type="EMBL" id="RMVG01000003">
    <property type="protein sequence ID" value="RPE02970.1"/>
    <property type="molecule type" value="Genomic_DNA"/>
</dbReference>
<gene>
    <name evidence="1" type="ORF">BBB56_06090</name>
</gene>
<dbReference type="Proteomes" id="UP000281332">
    <property type="component" value="Unassembled WGS sequence"/>
</dbReference>
<comment type="caution">
    <text evidence="1">The sequence shown here is derived from an EMBL/GenBank/DDBJ whole genome shotgun (WGS) entry which is preliminary data.</text>
</comment>
<name>A0A3N4PGW1_9GAMM</name>
<dbReference type="OrthoDB" id="7061352at2"/>
<dbReference type="RefSeq" id="WP_123799803.1">
    <property type="nucleotide sequence ID" value="NZ_RMVG01000003.1"/>
</dbReference>
<dbReference type="SUPFAM" id="SSF103370">
    <property type="entry name" value="NinB"/>
    <property type="match status" value="1"/>
</dbReference>
<proteinExistence type="predicted"/>
<accession>A0A3N4PGW1</accession>
<evidence type="ECO:0000313" key="1">
    <source>
        <dbReference type="EMBL" id="RPE02970.1"/>
    </source>
</evidence>
<organism evidence="1 2">
    <name type="scientific">Candidatus Pantoea deserta</name>
    <dbReference type="NCBI Taxonomy" id="1869313"/>
    <lineage>
        <taxon>Bacteria</taxon>
        <taxon>Pseudomonadati</taxon>
        <taxon>Pseudomonadota</taxon>
        <taxon>Gammaproteobacteria</taxon>
        <taxon>Enterobacterales</taxon>
        <taxon>Erwiniaceae</taxon>
        <taxon>Pantoea</taxon>
    </lineage>
</organism>